<dbReference type="GO" id="GO:0004803">
    <property type="term" value="F:transposase activity"/>
    <property type="evidence" value="ECO:0007669"/>
    <property type="project" value="InterPro"/>
</dbReference>
<dbReference type="GO" id="GO:0006313">
    <property type="term" value="P:DNA transposition"/>
    <property type="evidence" value="ECO:0007669"/>
    <property type="project" value="InterPro"/>
</dbReference>
<dbReference type="Proteomes" id="UP000256373">
    <property type="component" value="Unassembled WGS sequence"/>
</dbReference>
<evidence type="ECO:0000313" key="2">
    <source>
        <dbReference type="Proteomes" id="UP000256373"/>
    </source>
</evidence>
<protein>
    <recommendedName>
        <fullName evidence="3">Transposase</fullName>
    </recommendedName>
</protein>
<evidence type="ECO:0000313" key="1">
    <source>
        <dbReference type="EMBL" id="REA58213.1"/>
    </source>
</evidence>
<evidence type="ECO:0008006" key="3">
    <source>
        <dbReference type="Google" id="ProtNLM"/>
    </source>
</evidence>
<dbReference type="Pfam" id="PF01527">
    <property type="entry name" value="HTH_Tnp_1"/>
    <property type="match status" value="1"/>
</dbReference>
<gene>
    <name evidence="1" type="ORF">DSL64_21635</name>
</gene>
<dbReference type="SUPFAM" id="SSF46689">
    <property type="entry name" value="Homeodomain-like"/>
    <property type="match status" value="1"/>
</dbReference>
<dbReference type="OrthoDB" id="291972at2"/>
<comment type="caution">
    <text evidence="1">The sequence shown here is derived from an EMBL/GenBank/DDBJ whole genome shotgun (WGS) entry which is preliminary data.</text>
</comment>
<accession>A0A3D8Y668</accession>
<dbReference type="InterPro" id="IPR002514">
    <property type="entry name" value="Transposase_8"/>
</dbReference>
<dbReference type="InterPro" id="IPR009057">
    <property type="entry name" value="Homeodomain-like_sf"/>
</dbReference>
<name>A0A3D8Y668_9BACT</name>
<proteinExistence type="predicted"/>
<reference evidence="1 2" key="1">
    <citation type="submission" date="2018-07" db="EMBL/GenBank/DDBJ databases">
        <title>Dyadobacter roseus sp. nov., isolated from rose rhizosphere soil.</title>
        <authorList>
            <person name="Chen L."/>
        </authorList>
    </citation>
    <scope>NUCLEOTIDE SEQUENCE [LARGE SCALE GENOMIC DNA]</scope>
    <source>
        <strain evidence="1 2">RS19</strain>
    </source>
</reference>
<keyword evidence="2" id="KW-1185">Reference proteome</keyword>
<dbReference type="EMBL" id="QNUL01000022">
    <property type="protein sequence ID" value="REA58213.1"/>
    <property type="molecule type" value="Genomic_DNA"/>
</dbReference>
<dbReference type="AlphaFoldDB" id="A0A3D8Y668"/>
<dbReference type="GO" id="GO:0003677">
    <property type="term" value="F:DNA binding"/>
    <property type="evidence" value="ECO:0007669"/>
    <property type="project" value="InterPro"/>
</dbReference>
<dbReference type="RefSeq" id="WP_115833029.1">
    <property type="nucleotide sequence ID" value="NZ_QNUL01000022.1"/>
</dbReference>
<sequence length="147" mass="16932">MKKERSKFSSSFKAKVAIEAIKEMSTVQDLASKYKIHPTQISAWKREFLEKADLVFDKEAPAANDSENSKEQELYTKIGELQVQVDFLKKSLGEMTTMEKRELFSPEYTFLSVSAQCKLIGLQRSSYYYFKPKGESLVNQHLMKAID</sequence>
<organism evidence="1 2">
    <name type="scientific">Dyadobacter luteus</name>
    <dbReference type="NCBI Taxonomy" id="2259619"/>
    <lineage>
        <taxon>Bacteria</taxon>
        <taxon>Pseudomonadati</taxon>
        <taxon>Bacteroidota</taxon>
        <taxon>Cytophagia</taxon>
        <taxon>Cytophagales</taxon>
        <taxon>Spirosomataceae</taxon>
        <taxon>Dyadobacter</taxon>
    </lineage>
</organism>